<evidence type="ECO:0000256" key="1">
    <source>
        <dbReference type="ARBA" id="ARBA00009405"/>
    </source>
</evidence>
<dbReference type="PATRIC" id="fig|718251.5.peg.1195"/>
<dbReference type="InterPro" id="IPR013785">
    <property type="entry name" value="Aldolase_TIM"/>
</dbReference>
<dbReference type="GO" id="GO:0046872">
    <property type="term" value="F:metal ion binding"/>
    <property type="evidence" value="ECO:0007669"/>
    <property type="project" value="UniProtKB-KW"/>
</dbReference>
<dbReference type="AlphaFoldDB" id="A0A0H3DPM9"/>
<evidence type="ECO:0000313" key="6">
    <source>
        <dbReference type="Proteomes" id="UP000002230"/>
    </source>
</evidence>
<evidence type="ECO:0000256" key="3">
    <source>
        <dbReference type="ARBA" id="ARBA00023239"/>
    </source>
</evidence>
<keyword evidence="3" id="KW-0456">Lyase</keyword>
<dbReference type="HOGENOM" id="CLU_022138_3_2_6"/>
<dbReference type="NCBIfam" id="NF004283">
    <property type="entry name" value="PRK05692.1"/>
    <property type="match status" value="1"/>
</dbReference>
<dbReference type="PANTHER" id="PTHR42738:SF7">
    <property type="entry name" value="HYDROXYMETHYLGLUTARYL-COA LYASE"/>
    <property type="match status" value="1"/>
</dbReference>
<dbReference type="GO" id="GO:0006552">
    <property type="term" value="P:L-leucine catabolic process"/>
    <property type="evidence" value="ECO:0007669"/>
    <property type="project" value="TreeGrafter"/>
</dbReference>
<dbReference type="GO" id="GO:0046951">
    <property type="term" value="P:ketone body biosynthetic process"/>
    <property type="evidence" value="ECO:0007669"/>
    <property type="project" value="TreeGrafter"/>
</dbReference>
<dbReference type="KEGG" id="etd:ETAF_1159"/>
<dbReference type="Gene3D" id="3.20.20.70">
    <property type="entry name" value="Aldolase class I"/>
    <property type="match status" value="1"/>
</dbReference>
<dbReference type="InterPro" id="IPR043594">
    <property type="entry name" value="HMGL"/>
</dbReference>
<organism evidence="5 6">
    <name type="scientific">Edwardsiella tarda (strain FL6-60)</name>
    <dbReference type="NCBI Taxonomy" id="718251"/>
    <lineage>
        <taxon>Bacteria</taxon>
        <taxon>Pseudomonadati</taxon>
        <taxon>Pseudomonadota</taxon>
        <taxon>Gammaproteobacteria</taxon>
        <taxon>Enterobacterales</taxon>
        <taxon>Hafniaceae</taxon>
        <taxon>Edwardsiella</taxon>
    </lineage>
</organism>
<keyword evidence="5" id="KW-0670">Pyruvate</keyword>
<accession>A0A0H3DPM9</accession>
<dbReference type="Pfam" id="PF00682">
    <property type="entry name" value="HMGL-like"/>
    <property type="match status" value="1"/>
</dbReference>
<evidence type="ECO:0000259" key="4">
    <source>
        <dbReference type="PROSITE" id="PS50991"/>
    </source>
</evidence>
<name>A0A0H3DPM9_EDWTF</name>
<sequence>MTEQTRVNIVEIGPRDGFQNVRDFIPTALKIEIIEGIISAGVQRMQLTSFVSEAAIAQMRDAEIVSRHCISRYPDRRFSALVPNFHGARLAQACGYREITPVISLSETHNLKNVNKTHRQSLDEIARIRQRFPDLYIVQDIATVFGCPYEGRMTTPPLLALIAALTGEGIDEFTLCDTIGVAYPEQMLSTLNAVRSAFPTVRLNIHIHDTRNMGIINSYLAATWPVDAIQTSLGGLGGCPFAPGASGNTATEDLVYLLHAQGMATGIDFTHLLATAKHLHQHVQGSYSGHHLHISARQKDFTP</sequence>
<dbReference type="PROSITE" id="PS50991">
    <property type="entry name" value="PYR_CT"/>
    <property type="match status" value="1"/>
</dbReference>
<dbReference type="EMBL" id="CP002154">
    <property type="protein sequence ID" value="ADM41274.1"/>
    <property type="molecule type" value="Genomic_DNA"/>
</dbReference>
<keyword evidence="5" id="KW-0808">Transferase</keyword>
<proteinExistence type="inferred from homology"/>
<protein>
    <submittedName>
        <fullName evidence="5">Pyruvate carboxyltransferase</fullName>
    </submittedName>
</protein>
<feature type="domain" description="Pyruvate carboxyltransferase" evidence="4">
    <location>
        <begin position="7"/>
        <end position="273"/>
    </location>
</feature>
<keyword evidence="2" id="KW-0479">Metal-binding</keyword>
<evidence type="ECO:0000313" key="5">
    <source>
        <dbReference type="EMBL" id="ADM41274.1"/>
    </source>
</evidence>
<gene>
    <name evidence="5" type="ordered locus">ETAF_1159</name>
</gene>
<dbReference type="GO" id="GO:0004419">
    <property type="term" value="F:hydroxymethylglutaryl-CoA lyase activity"/>
    <property type="evidence" value="ECO:0007669"/>
    <property type="project" value="TreeGrafter"/>
</dbReference>
<dbReference type="InterPro" id="IPR000891">
    <property type="entry name" value="PYR_CT"/>
</dbReference>
<dbReference type="SUPFAM" id="SSF51569">
    <property type="entry name" value="Aldolase"/>
    <property type="match status" value="1"/>
</dbReference>
<reference evidence="5 6" key="2">
    <citation type="journal article" date="2011" name="BMC Immunol.">
        <title>Comparison of static immersion and intravenous injection systems for exposure of zebrafish embryos to the natural pathogen Edwardsiella tarda.</title>
        <authorList>
            <person name="van Soest J.J."/>
            <person name="Stockhammer O.W."/>
            <person name="Ordas A."/>
            <person name="Bloemberg G.V."/>
            <person name="Spaink H.P."/>
            <person name="Meijer A.H."/>
        </authorList>
    </citation>
    <scope>NUCLEOTIDE SEQUENCE [LARGE SCALE GENOMIC DNA]</scope>
    <source>
        <strain evidence="5 6">FL6-60</strain>
    </source>
</reference>
<comment type="similarity">
    <text evidence="1">Belongs to the HMG-CoA lyase family.</text>
</comment>
<dbReference type="GO" id="GO:0016740">
    <property type="term" value="F:transferase activity"/>
    <property type="evidence" value="ECO:0007669"/>
    <property type="project" value="UniProtKB-KW"/>
</dbReference>
<dbReference type="PANTHER" id="PTHR42738">
    <property type="entry name" value="HYDROXYMETHYLGLUTARYL-COA LYASE"/>
    <property type="match status" value="1"/>
</dbReference>
<evidence type="ECO:0000256" key="2">
    <source>
        <dbReference type="ARBA" id="ARBA00022723"/>
    </source>
</evidence>
<keyword evidence="6" id="KW-1185">Reference proteome</keyword>
<dbReference type="Proteomes" id="UP000002230">
    <property type="component" value="Chromosome"/>
</dbReference>
<dbReference type="CDD" id="cd07938">
    <property type="entry name" value="DRE_TIM_HMGL"/>
    <property type="match status" value="1"/>
</dbReference>
<reference evidence="6" key="1">
    <citation type="submission" date="2010-08" db="EMBL/GenBank/DDBJ databases">
        <title>Genome comparisons of Edwardsiella bacteria analysed using deep sequencing technology.</title>
        <authorList>
            <person name="van Soest J.J."/>
            <person name="Henkel C.V."/>
            <person name="Jansen H.J."/>
            <person name="van den Hondel C.A.M.J.J."/>
            <person name="Bloemberg G.V."/>
            <person name="Meijer A.H."/>
            <person name="Spaink H.P."/>
        </authorList>
    </citation>
    <scope>NUCLEOTIDE SEQUENCE [LARGE SCALE GENOMIC DNA]</scope>
    <source>
        <strain evidence="6">FL6-60</strain>
    </source>
</reference>